<feature type="non-terminal residue" evidence="1">
    <location>
        <position position="1"/>
    </location>
</feature>
<comment type="caution">
    <text evidence="1">The sequence shown here is derived from an EMBL/GenBank/DDBJ whole genome shotgun (WGS) entry which is preliminary data.</text>
</comment>
<gene>
    <name evidence="1" type="ORF">S03H2_72078</name>
</gene>
<sequence>VSYKFTVDDVQNFGLYYAKTLKEWRKNFDKYLLRTNNEMEDTFVRM</sequence>
<organism evidence="1">
    <name type="scientific">marine sediment metagenome</name>
    <dbReference type="NCBI Taxonomy" id="412755"/>
    <lineage>
        <taxon>unclassified sequences</taxon>
        <taxon>metagenomes</taxon>
        <taxon>ecological metagenomes</taxon>
    </lineage>
</organism>
<reference evidence="1" key="1">
    <citation type="journal article" date="2014" name="Front. Microbiol.">
        <title>High frequency of phylogenetically diverse reductive dehalogenase-homologous genes in deep subseafloor sedimentary metagenomes.</title>
        <authorList>
            <person name="Kawai M."/>
            <person name="Futagami T."/>
            <person name="Toyoda A."/>
            <person name="Takaki Y."/>
            <person name="Nishi S."/>
            <person name="Hori S."/>
            <person name="Arai W."/>
            <person name="Tsubouchi T."/>
            <person name="Morono Y."/>
            <person name="Uchiyama I."/>
            <person name="Ito T."/>
            <person name="Fujiyama A."/>
            <person name="Inagaki F."/>
            <person name="Takami H."/>
        </authorList>
    </citation>
    <scope>NUCLEOTIDE SEQUENCE</scope>
    <source>
        <strain evidence="1">Expedition CK06-06</strain>
    </source>
</reference>
<dbReference type="Gene3D" id="3.40.50.150">
    <property type="entry name" value="Vaccinia Virus protein VP39"/>
    <property type="match status" value="1"/>
</dbReference>
<protein>
    <submittedName>
        <fullName evidence="1">Uncharacterized protein</fullName>
    </submittedName>
</protein>
<accession>X1LSR9</accession>
<evidence type="ECO:0000313" key="1">
    <source>
        <dbReference type="EMBL" id="GAH97183.1"/>
    </source>
</evidence>
<dbReference type="AlphaFoldDB" id="X1LSR9"/>
<name>X1LSR9_9ZZZZ</name>
<dbReference type="EMBL" id="BARU01048539">
    <property type="protein sequence ID" value="GAH97183.1"/>
    <property type="molecule type" value="Genomic_DNA"/>
</dbReference>
<dbReference type="InterPro" id="IPR029063">
    <property type="entry name" value="SAM-dependent_MTases_sf"/>
</dbReference>
<proteinExistence type="predicted"/>